<feature type="compositionally biased region" description="Acidic residues" evidence="1">
    <location>
        <begin position="168"/>
        <end position="185"/>
    </location>
</feature>
<keyword evidence="4" id="KW-1185">Reference proteome</keyword>
<feature type="compositionally biased region" description="Basic and acidic residues" evidence="1">
    <location>
        <begin position="265"/>
        <end position="277"/>
    </location>
</feature>
<accession>A0ABP3JN95</accession>
<dbReference type="InterPro" id="IPR036779">
    <property type="entry name" value="LysM_dom_sf"/>
</dbReference>
<dbReference type="Gene3D" id="3.10.350.10">
    <property type="entry name" value="LysM domain"/>
    <property type="match status" value="1"/>
</dbReference>
<dbReference type="RefSeq" id="WP_343782155.1">
    <property type="nucleotide sequence ID" value="NZ_BAAACZ010000009.1"/>
</dbReference>
<feature type="compositionally biased region" description="Polar residues" evidence="1">
    <location>
        <begin position="243"/>
        <end position="253"/>
    </location>
</feature>
<feature type="domain" description="LysM" evidence="2">
    <location>
        <begin position="330"/>
        <end position="374"/>
    </location>
</feature>
<dbReference type="InterPro" id="IPR048862">
    <property type="entry name" value="SPOCS_spoVID_N"/>
</dbReference>
<protein>
    <recommendedName>
        <fullName evidence="2">LysM domain-containing protein</fullName>
    </recommendedName>
</protein>
<dbReference type="PANTHER" id="PTHR33734:SF36">
    <property type="entry name" value="STAGE VI SPORULATION PROTEIN D"/>
    <property type="match status" value="1"/>
</dbReference>
<feature type="region of interest" description="Disordered" evidence="1">
    <location>
        <begin position="148"/>
        <end position="192"/>
    </location>
</feature>
<dbReference type="EMBL" id="BAAACZ010000009">
    <property type="protein sequence ID" value="GAA0456777.1"/>
    <property type="molecule type" value="Genomic_DNA"/>
</dbReference>
<evidence type="ECO:0000313" key="4">
    <source>
        <dbReference type="Proteomes" id="UP001500740"/>
    </source>
</evidence>
<sequence>MSNYEQVPYQFEVREIINFKRGEEIDDLYSIAIDPDVKVIHESNYVQVRGVLVVRGDYQTTHLNQESQYIMDEDEQNTVQQVRTLDNGFMEFQYPIPIDITIPHNRIRTDDHIQVVIDYFDYELPESKTLKIYSNVRLDGTAILEAEERSDDPAVQSDFELKEFPTIEQEEPSYDDQDYETDEGHEDPYYYDSTANYNEQVNYEESAESDPVENEGEKGRDFWKKKEGQSLHEFFHKGKVDGDSSQDTSQNVEEVTVAAMNEPSDEVHDYGEEHETHDADEDTDTDTDTFADGSEGEEDEKKKESKPKKGLGYLSKFFREDEESSRVKMRMRFVQENDTLESIANYYQVSVSKLERLNDLEVGDSLKAGDVLYVPAEVRQSSE</sequence>
<dbReference type="Pfam" id="PF20918">
    <property type="entry name" value="SPOCS_spoVID-N"/>
    <property type="match status" value="1"/>
</dbReference>
<dbReference type="Proteomes" id="UP001500740">
    <property type="component" value="Unassembled WGS sequence"/>
</dbReference>
<comment type="caution">
    <text evidence="3">The sequence shown here is derived from an EMBL/GenBank/DDBJ whole genome shotgun (WGS) entry which is preliminary data.</text>
</comment>
<dbReference type="Pfam" id="PF01476">
    <property type="entry name" value="LysM"/>
    <property type="match status" value="1"/>
</dbReference>
<dbReference type="InterPro" id="IPR018392">
    <property type="entry name" value="LysM"/>
</dbReference>
<dbReference type="SUPFAM" id="SSF54106">
    <property type="entry name" value="LysM domain"/>
    <property type="match status" value="1"/>
</dbReference>
<name>A0ABP3JN95_9BACI</name>
<dbReference type="SMART" id="SM00257">
    <property type="entry name" value="LysM"/>
    <property type="match status" value="1"/>
</dbReference>
<proteinExistence type="predicted"/>
<gene>
    <name evidence="3" type="ORF">GCM10008935_09630</name>
</gene>
<evidence type="ECO:0000259" key="2">
    <source>
        <dbReference type="PROSITE" id="PS51782"/>
    </source>
</evidence>
<organism evidence="3 4">
    <name type="scientific">Alkalibacillus silvisoli</name>
    <dbReference type="NCBI Taxonomy" id="392823"/>
    <lineage>
        <taxon>Bacteria</taxon>
        <taxon>Bacillati</taxon>
        <taxon>Bacillota</taxon>
        <taxon>Bacilli</taxon>
        <taxon>Bacillales</taxon>
        <taxon>Bacillaceae</taxon>
        <taxon>Alkalibacillus</taxon>
    </lineage>
</organism>
<dbReference type="PANTHER" id="PTHR33734">
    <property type="entry name" value="LYSM DOMAIN-CONTAINING GPI-ANCHORED PROTEIN 2"/>
    <property type="match status" value="1"/>
</dbReference>
<reference evidence="4" key="1">
    <citation type="journal article" date="2019" name="Int. J. Syst. Evol. Microbiol.">
        <title>The Global Catalogue of Microorganisms (GCM) 10K type strain sequencing project: providing services to taxonomists for standard genome sequencing and annotation.</title>
        <authorList>
            <consortium name="The Broad Institute Genomics Platform"/>
            <consortium name="The Broad Institute Genome Sequencing Center for Infectious Disease"/>
            <person name="Wu L."/>
            <person name="Ma J."/>
        </authorList>
    </citation>
    <scope>NUCLEOTIDE SEQUENCE [LARGE SCALE GENOMIC DNA]</scope>
    <source>
        <strain evidence="4">JCM 14193</strain>
    </source>
</reference>
<feature type="region of interest" description="Disordered" evidence="1">
    <location>
        <begin position="234"/>
        <end position="307"/>
    </location>
</feature>
<evidence type="ECO:0000256" key="1">
    <source>
        <dbReference type="SAM" id="MobiDB-lite"/>
    </source>
</evidence>
<dbReference type="PROSITE" id="PS51782">
    <property type="entry name" value="LYSM"/>
    <property type="match status" value="1"/>
</dbReference>
<feature type="compositionally biased region" description="Acidic residues" evidence="1">
    <location>
        <begin position="278"/>
        <end position="298"/>
    </location>
</feature>
<evidence type="ECO:0000313" key="3">
    <source>
        <dbReference type="EMBL" id="GAA0456777.1"/>
    </source>
</evidence>
<dbReference type="CDD" id="cd00118">
    <property type="entry name" value="LysM"/>
    <property type="match status" value="1"/>
</dbReference>